<proteinExistence type="predicted"/>
<name>A0A2Z6QCV5_9GLOM</name>
<evidence type="ECO:0000313" key="1">
    <source>
        <dbReference type="EMBL" id="GBB87345.1"/>
    </source>
</evidence>
<organism evidence="1 2">
    <name type="scientific">Rhizophagus clarus</name>
    <dbReference type="NCBI Taxonomy" id="94130"/>
    <lineage>
        <taxon>Eukaryota</taxon>
        <taxon>Fungi</taxon>
        <taxon>Fungi incertae sedis</taxon>
        <taxon>Mucoromycota</taxon>
        <taxon>Glomeromycotina</taxon>
        <taxon>Glomeromycetes</taxon>
        <taxon>Glomerales</taxon>
        <taxon>Glomeraceae</taxon>
        <taxon>Rhizophagus</taxon>
    </lineage>
</organism>
<dbReference type="EMBL" id="BEXD01000424">
    <property type="protein sequence ID" value="GBB87345.1"/>
    <property type="molecule type" value="Genomic_DNA"/>
</dbReference>
<protein>
    <submittedName>
        <fullName evidence="1">Uncharacterized protein</fullName>
    </submittedName>
</protein>
<sequence length="68" mass="8077">MIQVLRIKMLIFKKYILDIFLSSSERKFIILLNVSPHKGIIIETTRDGDGYFIMQSMQSIYLKSNHLW</sequence>
<dbReference type="AlphaFoldDB" id="A0A2Z6QCV5"/>
<dbReference type="Proteomes" id="UP000247702">
    <property type="component" value="Unassembled WGS sequence"/>
</dbReference>
<gene>
    <name evidence="1" type="ORF">RclHR1_01380007</name>
</gene>
<accession>A0A2Z6QCV5</accession>
<keyword evidence="2" id="KW-1185">Reference proteome</keyword>
<reference evidence="1 2" key="1">
    <citation type="submission" date="2017-11" db="EMBL/GenBank/DDBJ databases">
        <title>The genome of Rhizophagus clarus HR1 reveals common genetic basis of auxotrophy among arbuscular mycorrhizal fungi.</title>
        <authorList>
            <person name="Kobayashi Y."/>
        </authorList>
    </citation>
    <scope>NUCLEOTIDE SEQUENCE [LARGE SCALE GENOMIC DNA]</scope>
    <source>
        <strain evidence="1 2">HR1</strain>
    </source>
</reference>
<comment type="caution">
    <text evidence="1">The sequence shown here is derived from an EMBL/GenBank/DDBJ whole genome shotgun (WGS) entry which is preliminary data.</text>
</comment>
<evidence type="ECO:0000313" key="2">
    <source>
        <dbReference type="Proteomes" id="UP000247702"/>
    </source>
</evidence>